<reference evidence="1 2" key="1">
    <citation type="submission" date="2018-01" db="EMBL/GenBank/DDBJ databases">
        <title>Whole genome analyses suggest that Burkholderia sensu lato contains two further novel genera in the rhizoxinica-symbiotica group Mycetohabitans gen. nov., and Trinickia gen. nov.: implications for the evolution of diazotrophy and nodulation in the Burkholderiaceae.</title>
        <authorList>
            <person name="Estrada-de los Santos P."/>
            <person name="Palmer M."/>
            <person name="Chavez-Ramirez B."/>
            <person name="Beukes C."/>
            <person name="Steenkamp E.T."/>
            <person name="Hirsch A.M."/>
            <person name="Manyaka P."/>
            <person name="Maluk M."/>
            <person name="Lafos M."/>
            <person name="Crook M."/>
            <person name="Gross E."/>
            <person name="Simon M.F."/>
            <person name="Bueno dos Reis Junior F."/>
            <person name="Poole P.S."/>
            <person name="Venter S.N."/>
            <person name="James E.K."/>
        </authorList>
    </citation>
    <scope>NUCLEOTIDE SEQUENCE [LARGE SCALE GENOMIC DNA]</scope>
    <source>
        <strain evidence="1 2">JPY 581</strain>
    </source>
</reference>
<evidence type="ECO:0000313" key="2">
    <source>
        <dbReference type="Proteomes" id="UP000235777"/>
    </source>
</evidence>
<keyword evidence="2" id="KW-1185">Reference proteome</keyword>
<proteinExistence type="predicted"/>
<dbReference type="EMBL" id="PNYC01000019">
    <property type="protein sequence ID" value="PMS33197.1"/>
    <property type="molecule type" value="Genomic_DNA"/>
</dbReference>
<dbReference type="RefSeq" id="WP_018440748.1">
    <property type="nucleotide sequence ID" value="NZ_KB890172.1"/>
</dbReference>
<name>A0A2N7WUX0_9BURK</name>
<accession>A0A2N7WUX0</accession>
<dbReference type="Proteomes" id="UP000235777">
    <property type="component" value="Unassembled WGS sequence"/>
</dbReference>
<protein>
    <submittedName>
        <fullName evidence="1">Uncharacterized protein</fullName>
    </submittedName>
</protein>
<organism evidence="1 2">
    <name type="scientific">Trinickia symbiotica</name>
    <dbReference type="NCBI Taxonomy" id="863227"/>
    <lineage>
        <taxon>Bacteria</taxon>
        <taxon>Pseudomonadati</taxon>
        <taxon>Pseudomonadota</taxon>
        <taxon>Betaproteobacteria</taxon>
        <taxon>Burkholderiales</taxon>
        <taxon>Burkholderiaceae</taxon>
        <taxon>Trinickia</taxon>
    </lineage>
</organism>
<gene>
    <name evidence="1" type="ORF">C0Z20_24620</name>
</gene>
<sequence>MAKAASAQTSAALNPHVHFVEGVTWARVIASKTFPQGFEFSGWDFVGGIDDEDGDGKPYNAARIPAIKCLVHDSDGWRESEGALIALNLRPDSEAARNLAMIVHAEHIVTPESGITRIPASDRVSMNFVFGFDPIEADLSGGSLIARYTDERVDQFTFLFSDMWR</sequence>
<dbReference type="AlphaFoldDB" id="A0A2N7WUX0"/>
<evidence type="ECO:0000313" key="1">
    <source>
        <dbReference type="EMBL" id="PMS33197.1"/>
    </source>
</evidence>
<dbReference type="STRING" id="863227.GCA_000373005_02200"/>
<comment type="caution">
    <text evidence="1">The sequence shown here is derived from an EMBL/GenBank/DDBJ whole genome shotgun (WGS) entry which is preliminary data.</text>
</comment>